<comment type="subcellular location">
    <subcellularLocation>
        <location evidence="1">Cell membrane</location>
        <topology evidence="1">Multi-pass membrane protein</topology>
    </subcellularLocation>
</comment>
<feature type="transmembrane region" description="Helical" evidence="8">
    <location>
        <begin position="567"/>
        <end position="584"/>
    </location>
</feature>
<keyword evidence="4 8" id="KW-0812">Transmembrane</keyword>
<dbReference type="InterPro" id="IPR004680">
    <property type="entry name" value="Cit_transptr-like_dom"/>
</dbReference>
<feature type="transmembrane region" description="Helical" evidence="8">
    <location>
        <begin position="684"/>
        <end position="707"/>
    </location>
</feature>
<keyword evidence="2" id="KW-0813">Transport</keyword>
<sequence>MSQGHAASTIGQGRDIDARSIVTLVVFLVVNAFVLFPLHIPLPLALPRLYRRVFFSSPSTKSTQPQPSDGKAERTEAVEATTITPWHLPIDLATAPVIGVLLLLASTCIPGSVVRDGIVGTGGVRPYDIMTLFISFAYISLSLDCTGLLRYLAFAVASRSAASGRLLYSTFFLFWVIAGLIVGNDPLILSGTPFLVYFTSHASITPPTAFLFTQFQAANLVSALLVSSNPTNLVLTQAFGVSFLSYSAWLALPTIAAALVLYPTLRYFLFRGEVFIPKTLRPPKVDPRTALVDPWGGAFGASLFIITIAMLVGLSAGGKLEGVEGVWTVTAPAAIVMVVRDGAHDLWARKREERVRREEEDRKRGVLVDRPEETRKVGPAEAVDGEKGSVQDRHGDDNAGARAMSDGLANKEGPSSRRASAGDQDDNKHKDSDVTGALTVDKSSERPRHSRLAETDQGISEAPSTSPHASPSPGNGTPTLITSRAPSPKPSPSPSPSDTSLPAVPTPPSQSNPQPASTPSTPPSRLFAPLRLISRTFPTPSLVFTRLPLPLVPFAFSMFILVEALQYTGWISVWAGWWAAWARAAGVAGSVWLMGTIGVLGCNLFGTNIGATVLLSRVLQEWQATTPDVSSRTLYGAVFALAVGSNFGAYSFVFPASLAGLLWRDILAQKGLHVSRREFVRWNAVPVVVTMVVGCLVVAGEVCVMYKS</sequence>
<keyword evidence="6 8" id="KW-0472">Membrane</keyword>
<feature type="transmembrane region" description="Helical" evidence="8">
    <location>
        <begin position="209"/>
        <end position="226"/>
    </location>
</feature>
<dbReference type="STRING" id="1890683.A0A427YX32"/>
<proteinExistence type="predicted"/>
<evidence type="ECO:0000256" key="8">
    <source>
        <dbReference type="SAM" id="Phobius"/>
    </source>
</evidence>
<name>A0A427YX32_9TREE</name>
<feature type="transmembrane region" description="Helical" evidence="8">
    <location>
        <begin position="246"/>
        <end position="269"/>
    </location>
</feature>
<dbReference type="OrthoDB" id="442352at2759"/>
<accession>A0A427YX32</accession>
<feature type="transmembrane region" description="Helical" evidence="8">
    <location>
        <begin position="172"/>
        <end position="197"/>
    </location>
</feature>
<evidence type="ECO:0000256" key="1">
    <source>
        <dbReference type="ARBA" id="ARBA00004651"/>
    </source>
</evidence>
<evidence type="ECO:0000256" key="4">
    <source>
        <dbReference type="ARBA" id="ARBA00022692"/>
    </source>
</evidence>
<keyword evidence="3" id="KW-1003">Cell membrane</keyword>
<dbReference type="GO" id="GO:0005886">
    <property type="term" value="C:plasma membrane"/>
    <property type="evidence" value="ECO:0007669"/>
    <property type="project" value="UniProtKB-SubCell"/>
</dbReference>
<dbReference type="EMBL" id="RSCD01000001">
    <property type="protein sequence ID" value="RSH95636.1"/>
    <property type="molecule type" value="Genomic_DNA"/>
</dbReference>
<dbReference type="PANTHER" id="PTHR43302">
    <property type="entry name" value="TRANSPORTER ARSB-RELATED"/>
    <property type="match status" value="1"/>
</dbReference>
<keyword evidence="5 8" id="KW-1133">Transmembrane helix</keyword>
<dbReference type="Pfam" id="PF03600">
    <property type="entry name" value="CitMHS"/>
    <property type="match status" value="1"/>
</dbReference>
<dbReference type="AlphaFoldDB" id="A0A427YX32"/>
<feature type="transmembrane region" description="Helical" evidence="8">
    <location>
        <begin position="126"/>
        <end position="152"/>
    </location>
</feature>
<evidence type="ECO:0000256" key="7">
    <source>
        <dbReference type="SAM" id="MobiDB-lite"/>
    </source>
</evidence>
<feature type="transmembrane region" description="Helical" evidence="8">
    <location>
        <begin position="634"/>
        <end position="663"/>
    </location>
</feature>
<reference evidence="10 11" key="1">
    <citation type="submission" date="2018-11" db="EMBL/GenBank/DDBJ databases">
        <title>Genome sequence of Saitozyma podzolica DSM 27192.</title>
        <authorList>
            <person name="Aliyu H."/>
            <person name="Gorte O."/>
            <person name="Ochsenreither K."/>
        </authorList>
    </citation>
    <scope>NUCLEOTIDE SEQUENCE [LARGE SCALE GENOMIC DNA]</scope>
    <source>
        <strain evidence="10 11">DSM 27192</strain>
    </source>
</reference>
<feature type="region of interest" description="Disordered" evidence="7">
    <location>
        <begin position="370"/>
        <end position="525"/>
    </location>
</feature>
<feature type="compositionally biased region" description="Low complexity" evidence="7">
    <location>
        <begin position="460"/>
        <end position="473"/>
    </location>
</feature>
<dbReference type="GO" id="GO:0055085">
    <property type="term" value="P:transmembrane transport"/>
    <property type="evidence" value="ECO:0007669"/>
    <property type="project" value="InterPro"/>
</dbReference>
<protein>
    <recommendedName>
        <fullName evidence="9">Citrate transporter-like domain-containing protein</fullName>
    </recommendedName>
</protein>
<feature type="compositionally biased region" description="Basic and acidic residues" evidence="7">
    <location>
        <begin position="442"/>
        <end position="454"/>
    </location>
</feature>
<evidence type="ECO:0000313" key="10">
    <source>
        <dbReference type="EMBL" id="RSH95636.1"/>
    </source>
</evidence>
<feature type="transmembrane region" description="Helical" evidence="8">
    <location>
        <begin position="21"/>
        <end position="40"/>
    </location>
</feature>
<dbReference type="PANTHER" id="PTHR43302:SF5">
    <property type="entry name" value="TRANSPORTER ARSB-RELATED"/>
    <property type="match status" value="1"/>
</dbReference>
<organism evidence="10 11">
    <name type="scientific">Saitozyma podzolica</name>
    <dbReference type="NCBI Taxonomy" id="1890683"/>
    <lineage>
        <taxon>Eukaryota</taxon>
        <taxon>Fungi</taxon>
        <taxon>Dikarya</taxon>
        <taxon>Basidiomycota</taxon>
        <taxon>Agaricomycotina</taxon>
        <taxon>Tremellomycetes</taxon>
        <taxon>Tremellales</taxon>
        <taxon>Trimorphomycetaceae</taxon>
        <taxon>Saitozyma</taxon>
    </lineage>
</organism>
<comment type="caution">
    <text evidence="10">The sequence shown here is derived from an EMBL/GenBank/DDBJ whole genome shotgun (WGS) entry which is preliminary data.</text>
</comment>
<evidence type="ECO:0000256" key="6">
    <source>
        <dbReference type="ARBA" id="ARBA00023136"/>
    </source>
</evidence>
<evidence type="ECO:0000259" key="9">
    <source>
        <dbReference type="Pfam" id="PF03600"/>
    </source>
</evidence>
<feature type="transmembrane region" description="Helical" evidence="8">
    <location>
        <begin position="290"/>
        <end position="314"/>
    </location>
</feature>
<feature type="compositionally biased region" description="Basic and acidic residues" evidence="7">
    <location>
        <begin position="370"/>
        <end position="399"/>
    </location>
</feature>
<feature type="domain" description="Citrate transporter-like" evidence="9">
    <location>
        <begin position="93"/>
        <end position="334"/>
    </location>
</feature>
<feature type="transmembrane region" description="Helical" evidence="8">
    <location>
        <begin position="591"/>
        <end position="614"/>
    </location>
</feature>
<evidence type="ECO:0000256" key="3">
    <source>
        <dbReference type="ARBA" id="ARBA00022475"/>
    </source>
</evidence>
<dbReference type="Proteomes" id="UP000279259">
    <property type="component" value="Unassembled WGS sequence"/>
</dbReference>
<evidence type="ECO:0000256" key="2">
    <source>
        <dbReference type="ARBA" id="ARBA00022448"/>
    </source>
</evidence>
<evidence type="ECO:0000313" key="11">
    <source>
        <dbReference type="Proteomes" id="UP000279259"/>
    </source>
</evidence>
<keyword evidence="11" id="KW-1185">Reference proteome</keyword>
<gene>
    <name evidence="10" type="ORF">EHS25_000728</name>
</gene>
<evidence type="ECO:0000256" key="5">
    <source>
        <dbReference type="ARBA" id="ARBA00022989"/>
    </source>
</evidence>